<keyword evidence="5" id="KW-0539">Nucleus</keyword>
<evidence type="ECO:0000256" key="3">
    <source>
        <dbReference type="ARBA" id="ARBA00018596"/>
    </source>
</evidence>
<dbReference type="GO" id="GO:0005658">
    <property type="term" value="C:alpha DNA polymerase:primase complex"/>
    <property type="evidence" value="ECO:0007669"/>
    <property type="project" value="TreeGrafter"/>
</dbReference>
<dbReference type="Gene3D" id="3.60.21.60">
    <property type="match status" value="3"/>
</dbReference>
<evidence type="ECO:0000256" key="2">
    <source>
        <dbReference type="ARBA" id="ARBA00007299"/>
    </source>
</evidence>
<dbReference type="AlphaFoldDB" id="A0A8C4R083"/>
<feature type="domain" description="DNA polymerase alpha/delta/epsilon subunit B" evidence="6">
    <location>
        <begin position="261"/>
        <end position="386"/>
    </location>
</feature>
<evidence type="ECO:0000256" key="1">
    <source>
        <dbReference type="ARBA" id="ARBA00004123"/>
    </source>
</evidence>
<dbReference type="GO" id="GO:0006270">
    <property type="term" value="P:DNA replication initiation"/>
    <property type="evidence" value="ECO:0007669"/>
    <property type="project" value="TreeGrafter"/>
</dbReference>
<dbReference type="InterPro" id="IPR016722">
    <property type="entry name" value="DNA_pol_alpha_bsu"/>
</dbReference>
<sequence>QLTTPEHPVSKRKVGQGRSPLLHCISPSIISPSATPSQKYSSRTNAGVVVASYGQPHSTQWQGCQGRTAQVERFTGGHDALLKPYKHMFQGLHDIREVLDQKIEDMGHFLKEAYNIEEFSSLTLPTQESVTVLGQICCDGNGKLNHQSLLLEGNVDISAGLTVPLNISDVNEYSLFPGQVVVMDGINTSGQTFVASKLYESNNVFLWRAEAAMVLVGCGPYTTSDGICYDPLLDLIAVIKRDRPDVCLLVCSCSLLFLKWLVFVPSLRDSFHNFVYPLPPYTDLGIPAQDTQRVHFVAEPSTIIINGVVFGLSSTDVFFHMSSEEIATPDRFTRLLKHILTQHSYFPLYPPPEEVPVNYEHLQQFATFSVTPDILILPSKLRHFMKEVLGCFCINPGRLTKGHVGGNFARLIVQRPPAPVTGENLPLPCISGEIVRI</sequence>
<dbReference type="Ensembl" id="ENSEBUT00000023665.1">
    <property type="protein sequence ID" value="ENSEBUP00000023089.1"/>
    <property type="gene ID" value="ENSEBUG00000014220.1"/>
</dbReference>
<reference evidence="8" key="2">
    <citation type="submission" date="2025-09" db="UniProtKB">
        <authorList>
            <consortium name="Ensembl"/>
        </authorList>
    </citation>
    <scope>IDENTIFICATION</scope>
</reference>
<evidence type="ECO:0000313" key="8">
    <source>
        <dbReference type="Ensembl" id="ENSEBUP00000023089.1"/>
    </source>
</evidence>
<evidence type="ECO:0000259" key="6">
    <source>
        <dbReference type="Pfam" id="PF04042"/>
    </source>
</evidence>
<proteinExistence type="inferred from homology"/>
<evidence type="ECO:0000313" key="9">
    <source>
        <dbReference type="Proteomes" id="UP000694388"/>
    </source>
</evidence>
<dbReference type="GO" id="GO:0003677">
    <property type="term" value="F:DNA binding"/>
    <property type="evidence" value="ECO:0007669"/>
    <property type="project" value="InterPro"/>
</dbReference>
<dbReference type="PANTHER" id="PTHR23061">
    <property type="entry name" value="DNA POLYMERASE 2 ALPHA 70 KDA SUBUNIT"/>
    <property type="match status" value="1"/>
</dbReference>
<dbReference type="Proteomes" id="UP000694388">
    <property type="component" value="Unplaced"/>
</dbReference>
<comment type="subcellular location">
    <subcellularLocation>
        <location evidence="1">Nucleus</location>
    </subcellularLocation>
</comment>
<dbReference type="GeneTree" id="ENSGT00390000016784"/>
<evidence type="ECO:0000256" key="4">
    <source>
        <dbReference type="ARBA" id="ARBA00022705"/>
    </source>
</evidence>
<comment type="similarity">
    <text evidence="2">Belongs to the DNA polymerase alpha subunit B family.</text>
</comment>
<dbReference type="InterPro" id="IPR007185">
    <property type="entry name" value="DNA_pol_a/d/e_bsu"/>
</dbReference>
<protein>
    <recommendedName>
        <fullName evidence="3">DNA polymerase alpha subunit B</fullName>
    </recommendedName>
</protein>
<reference evidence="8" key="1">
    <citation type="submission" date="2025-08" db="UniProtKB">
        <authorList>
            <consortium name="Ensembl"/>
        </authorList>
    </citation>
    <scope>IDENTIFICATION</scope>
</reference>
<accession>A0A8C4R083</accession>
<organism evidence="8 9">
    <name type="scientific">Eptatretus burgeri</name>
    <name type="common">Inshore hagfish</name>
    <dbReference type="NCBI Taxonomy" id="7764"/>
    <lineage>
        <taxon>Eukaryota</taxon>
        <taxon>Metazoa</taxon>
        <taxon>Chordata</taxon>
        <taxon>Craniata</taxon>
        <taxon>Vertebrata</taxon>
        <taxon>Cyclostomata</taxon>
        <taxon>Myxini</taxon>
        <taxon>Myxiniformes</taxon>
        <taxon>Myxinidae</taxon>
        <taxon>Eptatretinae</taxon>
        <taxon>Eptatretus</taxon>
    </lineage>
</organism>
<name>A0A8C4R083_EPTBU</name>
<dbReference type="Pfam" id="PF04042">
    <property type="entry name" value="DNA_pol_E_B"/>
    <property type="match status" value="1"/>
</dbReference>
<dbReference type="PANTHER" id="PTHR23061:SF12">
    <property type="entry name" value="DNA POLYMERASE ALPHA SUBUNIT B"/>
    <property type="match status" value="1"/>
</dbReference>
<keyword evidence="9" id="KW-1185">Reference proteome</keyword>
<dbReference type="InterPro" id="IPR054300">
    <property type="entry name" value="OB_DPOA2"/>
</dbReference>
<evidence type="ECO:0000256" key="5">
    <source>
        <dbReference type="ARBA" id="ARBA00023242"/>
    </source>
</evidence>
<dbReference type="OMA" id="PFLDIEH"/>
<dbReference type="PIRSF" id="PIRSF018300">
    <property type="entry name" value="DNA_pol_alph_2"/>
    <property type="match status" value="1"/>
</dbReference>
<feature type="domain" description="DNA polymerase alpha subunit B OB" evidence="7">
    <location>
        <begin position="96"/>
        <end position="200"/>
    </location>
</feature>
<dbReference type="Pfam" id="PF22062">
    <property type="entry name" value="OB_DPOA2"/>
    <property type="match status" value="1"/>
</dbReference>
<dbReference type="FunFam" id="3.60.21.60:FF:000003">
    <property type="entry name" value="DNA polymerase alpha subunit B"/>
    <property type="match status" value="1"/>
</dbReference>
<keyword evidence="4" id="KW-0235">DNA replication</keyword>
<evidence type="ECO:0000259" key="7">
    <source>
        <dbReference type="Pfam" id="PF22062"/>
    </source>
</evidence>